<name>A0A8X6JWX9_NEPPI</name>
<gene>
    <name evidence="1" type="ORF">NPIL_470501</name>
</gene>
<dbReference type="AlphaFoldDB" id="A0A8X6JWX9"/>
<sequence>MHSLLEIFNKFNVERASSIRDLTIFRCFPSMFHYFKTTADGLCFSKLQEQEMVDSRRLLEKGKEFSVCVLSTLIDAAFPKFQLVTFNGGVNPFDLPETNGHEENRKLRKS</sequence>
<evidence type="ECO:0000313" key="2">
    <source>
        <dbReference type="Proteomes" id="UP000887013"/>
    </source>
</evidence>
<comment type="caution">
    <text evidence="1">The sequence shown here is derived from an EMBL/GenBank/DDBJ whole genome shotgun (WGS) entry which is preliminary data.</text>
</comment>
<proteinExistence type="predicted"/>
<reference evidence="1" key="1">
    <citation type="submission" date="2020-08" db="EMBL/GenBank/DDBJ databases">
        <title>Multicomponent nature underlies the extraordinary mechanical properties of spider dragline silk.</title>
        <authorList>
            <person name="Kono N."/>
            <person name="Nakamura H."/>
            <person name="Mori M."/>
            <person name="Yoshida Y."/>
            <person name="Ohtoshi R."/>
            <person name="Malay A.D."/>
            <person name="Moran D.A.P."/>
            <person name="Tomita M."/>
            <person name="Numata K."/>
            <person name="Arakawa K."/>
        </authorList>
    </citation>
    <scope>NUCLEOTIDE SEQUENCE</scope>
</reference>
<dbReference type="EMBL" id="BMAW01043931">
    <property type="protein sequence ID" value="GFS41808.1"/>
    <property type="molecule type" value="Genomic_DNA"/>
</dbReference>
<organism evidence="1 2">
    <name type="scientific">Nephila pilipes</name>
    <name type="common">Giant wood spider</name>
    <name type="synonym">Nephila maculata</name>
    <dbReference type="NCBI Taxonomy" id="299642"/>
    <lineage>
        <taxon>Eukaryota</taxon>
        <taxon>Metazoa</taxon>
        <taxon>Ecdysozoa</taxon>
        <taxon>Arthropoda</taxon>
        <taxon>Chelicerata</taxon>
        <taxon>Arachnida</taxon>
        <taxon>Araneae</taxon>
        <taxon>Araneomorphae</taxon>
        <taxon>Entelegynae</taxon>
        <taxon>Araneoidea</taxon>
        <taxon>Nephilidae</taxon>
        <taxon>Nephila</taxon>
    </lineage>
</organism>
<evidence type="ECO:0000313" key="1">
    <source>
        <dbReference type="EMBL" id="GFS41808.1"/>
    </source>
</evidence>
<dbReference type="Proteomes" id="UP000887013">
    <property type="component" value="Unassembled WGS sequence"/>
</dbReference>
<keyword evidence="2" id="KW-1185">Reference proteome</keyword>
<accession>A0A8X6JWX9</accession>
<protein>
    <submittedName>
        <fullName evidence="1">Uncharacterized protein</fullName>
    </submittedName>
</protein>